<dbReference type="InterPro" id="IPR010730">
    <property type="entry name" value="HET"/>
</dbReference>
<protein>
    <submittedName>
        <fullName evidence="2">Heterokaryon incompatibility protein (HET) domain-containing protein</fullName>
    </submittedName>
</protein>
<dbReference type="RefSeq" id="XP_056029743.1">
    <property type="nucleotide sequence ID" value="XM_056172885.1"/>
</dbReference>
<name>A0A9W9BDY0_9HYPO</name>
<dbReference type="PANTHER" id="PTHR33112:SF16">
    <property type="entry name" value="HETEROKARYON INCOMPATIBILITY DOMAIN-CONTAINING PROTEIN"/>
    <property type="match status" value="1"/>
</dbReference>
<sequence length="417" mass="47375">MCGKHNAEQVTSPQWYPTRLIDVGTLESDRSNVKLIETGKSFPRDDKADWEREASLMASVYRNAMCNISATASSDSTGGLYYNREDILTGISLSYPEEREELLLIREELEVADDIEFAAITKRGWVLQERLLSPRIVHFTSRQLIWECNELIASESFPDGLPDFWTYYYVPKRLMADAHKTLSAGELVETWGDVLERYTNASLTFQSDLLPALSGIAKYLQEISGATYLTGIWKTHEKPVVNLAWELKFEPFKSTSDSHGDGWFGAAKTKAEIVDAQITPATSDLTGPASSGVLTIEGPLNQITINTELEVFLDEEQLEMMISFDEPEYEEESFFILPLYSYHSEHDHEDGIDQIVYVYLILSLAKDQSGCYTRCGLGRIARWVYEWPPIWDKVVNGMDVSCDEFLGLERGHRIRIK</sequence>
<evidence type="ECO:0000259" key="1">
    <source>
        <dbReference type="Pfam" id="PF06985"/>
    </source>
</evidence>
<evidence type="ECO:0000313" key="2">
    <source>
        <dbReference type="EMBL" id="KAJ4860687.1"/>
    </source>
</evidence>
<dbReference type="Proteomes" id="UP001140511">
    <property type="component" value="Unassembled WGS sequence"/>
</dbReference>
<keyword evidence="3" id="KW-1185">Reference proteome</keyword>
<proteinExistence type="predicted"/>
<dbReference type="EMBL" id="JAOPEN010000003">
    <property type="protein sequence ID" value="KAJ4860687.1"/>
    <property type="molecule type" value="Genomic_DNA"/>
</dbReference>
<comment type="caution">
    <text evidence="2">The sequence shown here is derived from an EMBL/GenBank/DDBJ whole genome shotgun (WGS) entry which is preliminary data.</text>
</comment>
<dbReference type="AlphaFoldDB" id="A0A9W9BDY0"/>
<organism evidence="2 3">
    <name type="scientific">Trichoderma breve</name>
    <dbReference type="NCBI Taxonomy" id="2034170"/>
    <lineage>
        <taxon>Eukaryota</taxon>
        <taxon>Fungi</taxon>
        <taxon>Dikarya</taxon>
        <taxon>Ascomycota</taxon>
        <taxon>Pezizomycotina</taxon>
        <taxon>Sordariomycetes</taxon>
        <taxon>Hypocreomycetidae</taxon>
        <taxon>Hypocreales</taxon>
        <taxon>Hypocreaceae</taxon>
        <taxon>Trichoderma</taxon>
    </lineage>
</organism>
<accession>A0A9W9BDY0</accession>
<evidence type="ECO:0000313" key="3">
    <source>
        <dbReference type="Proteomes" id="UP001140511"/>
    </source>
</evidence>
<reference evidence="2" key="1">
    <citation type="submission" date="2022-09" db="EMBL/GenBank/DDBJ databases">
        <title>Chromosome-level assembly of Trichoderma breve T069, a fungus used in development of biopesticide product.</title>
        <authorList>
            <person name="Lin R."/>
            <person name="Liu T."/>
        </authorList>
    </citation>
    <scope>NUCLEOTIDE SEQUENCE</scope>
    <source>
        <strain evidence="2">T069</strain>
    </source>
</reference>
<feature type="domain" description="Heterokaryon incompatibility" evidence="1">
    <location>
        <begin position="44"/>
        <end position="129"/>
    </location>
</feature>
<dbReference type="Pfam" id="PF06985">
    <property type="entry name" value="HET"/>
    <property type="match status" value="1"/>
</dbReference>
<dbReference type="PANTHER" id="PTHR33112">
    <property type="entry name" value="DOMAIN PROTEIN, PUTATIVE-RELATED"/>
    <property type="match status" value="1"/>
</dbReference>
<gene>
    <name evidence="2" type="ORF">T069G_05675</name>
</gene>
<dbReference type="GeneID" id="80867573"/>